<dbReference type="Gene3D" id="3.40.220.10">
    <property type="entry name" value="Leucine Aminopeptidase, subunit E, domain 1"/>
    <property type="match status" value="1"/>
</dbReference>
<feature type="domain" description="Macro" evidence="1">
    <location>
        <begin position="1"/>
        <end position="172"/>
    </location>
</feature>
<dbReference type="SMART" id="SM00506">
    <property type="entry name" value="A1pp"/>
    <property type="match status" value="1"/>
</dbReference>
<dbReference type="NCBIfam" id="NF001664">
    <property type="entry name" value="PRK00431.1-6"/>
    <property type="match status" value="1"/>
</dbReference>
<keyword evidence="3" id="KW-1185">Reference proteome</keyword>
<dbReference type="RefSeq" id="WP_189604494.1">
    <property type="nucleotide sequence ID" value="NZ_BMXB01000006.1"/>
</dbReference>
<sequence>MIALIKGDITKVETDAIVNAANSSLLGGGGVDGAIHRAGGPEILEECKKIVAKQGRCEVGEAVITTAGNLPSQNVIHTVGPIWSGGSKGEPEKLASCYINSLKLAGENNCRSIAFPNISTGVYGYPKKAAAEVAVKAVSEFLSETTLMEKVMFVCFDEENEQFIRQELEKAGKI</sequence>
<dbReference type="PROSITE" id="PS51154">
    <property type="entry name" value="MACRO"/>
    <property type="match status" value="1"/>
</dbReference>
<dbReference type="Proteomes" id="UP000610456">
    <property type="component" value="Unassembled WGS sequence"/>
</dbReference>
<dbReference type="PANTHER" id="PTHR11106">
    <property type="entry name" value="GANGLIOSIDE INDUCED DIFFERENTIATION ASSOCIATED PROTEIN 2-RELATED"/>
    <property type="match status" value="1"/>
</dbReference>
<protein>
    <submittedName>
        <fullName evidence="2">Macro domain-containing protein</fullName>
    </submittedName>
</protein>
<reference evidence="2" key="1">
    <citation type="journal article" date="2014" name="Int. J. Syst. Evol. Microbiol.">
        <title>Complete genome sequence of Corynebacterium casei LMG S-19264T (=DSM 44701T), isolated from a smear-ripened cheese.</title>
        <authorList>
            <consortium name="US DOE Joint Genome Institute (JGI-PGF)"/>
            <person name="Walter F."/>
            <person name="Albersmeier A."/>
            <person name="Kalinowski J."/>
            <person name="Ruckert C."/>
        </authorList>
    </citation>
    <scope>NUCLEOTIDE SEQUENCE</scope>
    <source>
        <strain evidence="2">KCTC 12719</strain>
    </source>
</reference>
<dbReference type="SUPFAM" id="SSF52949">
    <property type="entry name" value="Macro domain-like"/>
    <property type="match status" value="1"/>
</dbReference>
<dbReference type="AlphaFoldDB" id="A0A918VZ61"/>
<comment type="caution">
    <text evidence="2">The sequence shown here is derived from an EMBL/GenBank/DDBJ whole genome shotgun (WGS) entry which is preliminary data.</text>
</comment>
<organism evidence="2 3">
    <name type="scientific">Salinimicrobium marinum</name>
    <dbReference type="NCBI Taxonomy" id="680283"/>
    <lineage>
        <taxon>Bacteria</taxon>
        <taxon>Pseudomonadati</taxon>
        <taxon>Bacteroidota</taxon>
        <taxon>Flavobacteriia</taxon>
        <taxon>Flavobacteriales</taxon>
        <taxon>Flavobacteriaceae</taxon>
        <taxon>Salinimicrobium</taxon>
    </lineage>
</organism>
<dbReference type="InterPro" id="IPR043472">
    <property type="entry name" value="Macro_dom-like"/>
</dbReference>
<accession>A0A918VZ61</accession>
<proteinExistence type="predicted"/>
<gene>
    <name evidence="2" type="ORF">GCM10007103_18870</name>
</gene>
<dbReference type="EMBL" id="BMXB01000006">
    <property type="protein sequence ID" value="GHA37654.1"/>
    <property type="molecule type" value="Genomic_DNA"/>
</dbReference>
<reference evidence="2" key="2">
    <citation type="submission" date="2020-09" db="EMBL/GenBank/DDBJ databases">
        <authorList>
            <person name="Sun Q."/>
            <person name="Kim S."/>
        </authorList>
    </citation>
    <scope>NUCLEOTIDE SEQUENCE</scope>
    <source>
        <strain evidence="2">KCTC 12719</strain>
    </source>
</reference>
<evidence type="ECO:0000259" key="1">
    <source>
        <dbReference type="PROSITE" id="PS51154"/>
    </source>
</evidence>
<dbReference type="Pfam" id="PF01661">
    <property type="entry name" value="Macro"/>
    <property type="match status" value="1"/>
</dbReference>
<dbReference type="CDD" id="cd02908">
    <property type="entry name" value="Macro_OAADPr_deacetylase"/>
    <property type="match status" value="1"/>
</dbReference>
<dbReference type="InterPro" id="IPR002589">
    <property type="entry name" value="Macro_dom"/>
</dbReference>
<evidence type="ECO:0000313" key="3">
    <source>
        <dbReference type="Proteomes" id="UP000610456"/>
    </source>
</evidence>
<name>A0A918VZ61_9FLAO</name>
<dbReference type="PANTHER" id="PTHR11106:SF27">
    <property type="entry name" value="MACRO DOMAIN-CONTAINING PROTEIN"/>
    <property type="match status" value="1"/>
</dbReference>
<evidence type="ECO:0000313" key="2">
    <source>
        <dbReference type="EMBL" id="GHA37654.1"/>
    </source>
</evidence>